<accession>A0A0C3QYM5</accession>
<name>A0A0C3QYM5_9AGAM</name>
<evidence type="ECO:0000256" key="1">
    <source>
        <dbReference type="SAM" id="MobiDB-lite"/>
    </source>
</evidence>
<evidence type="ECO:0000313" key="3">
    <source>
        <dbReference type="EMBL" id="KIO34384.1"/>
    </source>
</evidence>
<protein>
    <submittedName>
        <fullName evidence="3">Uncharacterized protein</fullName>
    </submittedName>
</protein>
<feature type="region of interest" description="Disordered" evidence="1">
    <location>
        <begin position="398"/>
        <end position="425"/>
    </location>
</feature>
<dbReference type="HOGENOM" id="CLU_645895_0_0_1"/>
<evidence type="ECO:0000256" key="2">
    <source>
        <dbReference type="SAM" id="Phobius"/>
    </source>
</evidence>
<proteinExistence type="predicted"/>
<keyword evidence="2" id="KW-0472">Membrane</keyword>
<reference evidence="4" key="2">
    <citation type="submission" date="2015-01" db="EMBL/GenBank/DDBJ databases">
        <title>Evolutionary Origins and Diversification of the Mycorrhizal Mutualists.</title>
        <authorList>
            <consortium name="DOE Joint Genome Institute"/>
            <consortium name="Mycorrhizal Genomics Consortium"/>
            <person name="Kohler A."/>
            <person name="Kuo A."/>
            <person name="Nagy L.G."/>
            <person name="Floudas D."/>
            <person name="Copeland A."/>
            <person name="Barry K.W."/>
            <person name="Cichocki N."/>
            <person name="Veneault-Fourrey C."/>
            <person name="LaButti K."/>
            <person name="Lindquist E.A."/>
            <person name="Lipzen A."/>
            <person name="Lundell T."/>
            <person name="Morin E."/>
            <person name="Murat C."/>
            <person name="Riley R."/>
            <person name="Ohm R."/>
            <person name="Sun H."/>
            <person name="Tunlid A."/>
            <person name="Henrissat B."/>
            <person name="Grigoriev I.V."/>
            <person name="Hibbett D.S."/>
            <person name="Martin F."/>
        </authorList>
    </citation>
    <scope>NUCLEOTIDE SEQUENCE [LARGE SCALE GENOMIC DNA]</scope>
    <source>
        <strain evidence="4">MUT 4182</strain>
    </source>
</reference>
<keyword evidence="2" id="KW-0812">Transmembrane</keyword>
<sequence>MVEPAWFAAVRGTVALVALVVTFAFGALNVVVNPTQQFHHPLPRRAIPIPVPYEAGFPDTLNGVIWLKRADYRTLDTETYPIDTFKAAFPDNFTQVFDSLLVHASPPNSTYASRPSSTDPPQLNSTIPCEQYKTWHRYLHTWDMDIGISWTCWGLRQGLAYSMLDSSALSPIIRLNWTGSSVSGPILRGYVTDLPIWEENRLWMESFGSWNVSVGANVRLNLGRRAIYTRPGSFLEMKSMEIIEYPVASATFSSMELSSQTIIEISPSFGGFYDNNADAWEEYLEHTVLEGLAATGGLYTAFDLVYALVFGRSIIGILFGGKPLSPFGVLGSASGKILRKRLLLQYPGLETDDAPERSKAVCDFLCDFLLDIGPAQPTRNTQDAVSHYPSNIQLQGIQGGNRIAEPGSERRSREEPRENSTASAA</sequence>
<evidence type="ECO:0000313" key="4">
    <source>
        <dbReference type="Proteomes" id="UP000054248"/>
    </source>
</evidence>
<reference evidence="3 4" key="1">
    <citation type="submission" date="2014-04" db="EMBL/GenBank/DDBJ databases">
        <authorList>
            <consortium name="DOE Joint Genome Institute"/>
            <person name="Kuo A."/>
            <person name="Girlanda M."/>
            <person name="Perotto S."/>
            <person name="Kohler A."/>
            <person name="Nagy L.G."/>
            <person name="Floudas D."/>
            <person name="Copeland A."/>
            <person name="Barry K.W."/>
            <person name="Cichocki N."/>
            <person name="Veneault-Fourrey C."/>
            <person name="LaButti K."/>
            <person name="Lindquist E.A."/>
            <person name="Lipzen A."/>
            <person name="Lundell T."/>
            <person name="Morin E."/>
            <person name="Murat C."/>
            <person name="Sun H."/>
            <person name="Tunlid A."/>
            <person name="Henrissat B."/>
            <person name="Grigoriev I.V."/>
            <person name="Hibbett D.S."/>
            <person name="Martin F."/>
            <person name="Nordberg H.P."/>
            <person name="Cantor M.N."/>
            <person name="Hua S.X."/>
        </authorList>
    </citation>
    <scope>NUCLEOTIDE SEQUENCE [LARGE SCALE GENOMIC DNA]</scope>
    <source>
        <strain evidence="3 4">MUT 4182</strain>
    </source>
</reference>
<organism evidence="3 4">
    <name type="scientific">Tulasnella calospora MUT 4182</name>
    <dbReference type="NCBI Taxonomy" id="1051891"/>
    <lineage>
        <taxon>Eukaryota</taxon>
        <taxon>Fungi</taxon>
        <taxon>Dikarya</taxon>
        <taxon>Basidiomycota</taxon>
        <taxon>Agaricomycotina</taxon>
        <taxon>Agaricomycetes</taxon>
        <taxon>Cantharellales</taxon>
        <taxon>Tulasnellaceae</taxon>
        <taxon>Tulasnella</taxon>
    </lineage>
</organism>
<feature type="compositionally biased region" description="Basic and acidic residues" evidence="1">
    <location>
        <begin position="407"/>
        <end position="418"/>
    </location>
</feature>
<dbReference type="Proteomes" id="UP000054248">
    <property type="component" value="Unassembled WGS sequence"/>
</dbReference>
<gene>
    <name evidence="3" type="ORF">M407DRAFT_16912</name>
</gene>
<keyword evidence="2" id="KW-1133">Transmembrane helix</keyword>
<dbReference type="OrthoDB" id="3227921at2759"/>
<dbReference type="AlphaFoldDB" id="A0A0C3QYM5"/>
<dbReference type="EMBL" id="KN822943">
    <property type="protein sequence ID" value="KIO34384.1"/>
    <property type="molecule type" value="Genomic_DNA"/>
</dbReference>
<feature type="transmembrane region" description="Helical" evidence="2">
    <location>
        <begin position="6"/>
        <end position="32"/>
    </location>
</feature>
<keyword evidence="4" id="KW-1185">Reference proteome</keyword>